<keyword evidence="13" id="KW-1185">Reference proteome</keyword>
<dbReference type="STRING" id="69004.A0A182QVQ5"/>
<dbReference type="PROSITE" id="PS00143">
    <property type="entry name" value="INSULINASE"/>
    <property type="match status" value="1"/>
</dbReference>
<dbReference type="GO" id="GO:0046872">
    <property type="term" value="F:metal ion binding"/>
    <property type="evidence" value="ECO:0007669"/>
    <property type="project" value="UniProtKB-KW"/>
</dbReference>
<dbReference type="PANTHER" id="PTHR43690:SF18">
    <property type="entry name" value="INSULIN-DEGRADING ENZYME-RELATED"/>
    <property type="match status" value="1"/>
</dbReference>
<keyword evidence="3" id="KW-0479">Metal-binding</keyword>
<evidence type="ECO:0000259" key="10">
    <source>
        <dbReference type="Pfam" id="PF05193"/>
    </source>
</evidence>
<dbReference type="InterPro" id="IPR007863">
    <property type="entry name" value="Peptidase_M16_C"/>
</dbReference>
<feature type="region of interest" description="Disordered" evidence="7">
    <location>
        <begin position="116"/>
        <end position="147"/>
    </location>
</feature>
<protein>
    <recommendedName>
        <fullName evidence="14">Nardilysin</fullName>
    </recommendedName>
</protein>
<reference evidence="13" key="1">
    <citation type="submission" date="2014-01" db="EMBL/GenBank/DDBJ databases">
        <title>The Genome Sequence of Anopheles farauti FAR1 (V2).</title>
        <authorList>
            <consortium name="The Broad Institute Genomics Platform"/>
            <person name="Neafsey D.E."/>
            <person name="Besansky N."/>
            <person name="Howell P."/>
            <person name="Walton C."/>
            <person name="Young S.K."/>
            <person name="Zeng Q."/>
            <person name="Gargeya S."/>
            <person name="Fitzgerald M."/>
            <person name="Haas B."/>
            <person name="Abouelleil A."/>
            <person name="Allen A.W."/>
            <person name="Alvarado L."/>
            <person name="Arachchi H.M."/>
            <person name="Berlin A.M."/>
            <person name="Chapman S.B."/>
            <person name="Gainer-Dewar J."/>
            <person name="Goldberg J."/>
            <person name="Griggs A."/>
            <person name="Gujja S."/>
            <person name="Hansen M."/>
            <person name="Howarth C."/>
            <person name="Imamovic A."/>
            <person name="Ireland A."/>
            <person name="Larimer J."/>
            <person name="McCowan C."/>
            <person name="Murphy C."/>
            <person name="Pearson M."/>
            <person name="Poon T.W."/>
            <person name="Priest M."/>
            <person name="Roberts A."/>
            <person name="Saif S."/>
            <person name="Shea T."/>
            <person name="Sisk P."/>
            <person name="Sykes S."/>
            <person name="Wortman J."/>
            <person name="Nusbaum C."/>
            <person name="Birren B."/>
        </authorList>
    </citation>
    <scope>NUCLEOTIDE SEQUENCE [LARGE SCALE GENOMIC DNA]</scope>
    <source>
        <strain evidence="13">FAR1</strain>
    </source>
</reference>
<feature type="domain" description="Peptidase M16 C-terminal" evidence="10">
    <location>
        <begin position="397"/>
        <end position="583"/>
    </location>
</feature>
<dbReference type="GO" id="GO:0006508">
    <property type="term" value="P:proteolysis"/>
    <property type="evidence" value="ECO:0007669"/>
    <property type="project" value="UniProtKB-KW"/>
</dbReference>
<dbReference type="Proteomes" id="UP000075886">
    <property type="component" value="Unassembled WGS sequence"/>
</dbReference>
<evidence type="ECO:0008006" key="14">
    <source>
        <dbReference type="Google" id="ProtNLM"/>
    </source>
</evidence>
<dbReference type="Pfam" id="PF16187">
    <property type="entry name" value="Peptidase_M16_M"/>
    <property type="match status" value="1"/>
</dbReference>
<comment type="similarity">
    <text evidence="1">Belongs to the peptidase M16 family.</text>
</comment>
<proteinExistence type="inferred from homology"/>
<feature type="domain" description="Peptidase M16 C-terminal" evidence="10">
    <location>
        <begin position="887"/>
        <end position="1068"/>
    </location>
</feature>
<dbReference type="InterPro" id="IPR032632">
    <property type="entry name" value="Peptidase_M16_M"/>
</dbReference>
<reference evidence="12" key="2">
    <citation type="submission" date="2020-05" db="UniProtKB">
        <authorList>
            <consortium name="EnsemblMetazoa"/>
        </authorList>
    </citation>
    <scope>IDENTIFICATION</scope>
    <source>
        <strain evidence="12">FAR1</strain>
    </source>
</reference>
<keyword evidence="2" id="KW-0645">Protease</keyword>
<feature type="domain" description="Peptidase M16 middle/third" evidence="11">
    <location>
        <begin position="589"/>
        <end position="879"/>
    </location>
</feature>
<feature type="transmembrane region" description="Helical" evidence="8">
    <location>
        <begin position="73"/>
        <end position="89"/>
    </location>
</feature>
<evidence type="ECO:0000259" key="9">
    <source>
        <dbReference type="Pfam" id="PF00675"/>
    </source>
</evidence>
<dbReference type="AlphaFoldDB" id="A0A182QVQ5"/>
<keyword evidence="4" id="KW-0378">Hydrolase</keyword>
<keyword evidence="8" id="KW-0472">Membrane</keyword>
<dbReference type="SUPFAM" id="SSF63411">
    <property type="entry name" value="LuxS/MPP-like metallohydrolase"/>
    <property type="match status" value="4"/>
</dbReference>
<name>A0A182QVQ5_9DIPT</name>
<keyword evidence="5" id="KW-0862">Zinc</keyword>
<dbReference type="GO" id="GO:0004222">
    <property type="term" value="F:metalloendopeptidase activity"/>
    <property type="evidence" value="ECO:0007669"/>
    <property type="project" value="InterPro"/>
</dbReference>
<evidence type="ECO:0000256" key="5">
    <source>
        <dbReference type="ARBA" id="ARBA00022833"/>
    </source>
</evidence>
<dbReference type="InterPro" id="IPR050626">
    <property type="entry name" value="Peptidase_M16"/>
</dbReference>
<evidence type="ECO:0000313" key="12">
    <source>
        <dbReference type="EnsemblMetazoa" id="AFAF017836-PA"/>
    </source>
</evidence>
<feature type="compositionally biased region" description="Low complexity" evidence="7">
    <location>
        <begin position="1142"/>
        <end position="1151"/>
    </location>
</feature>
<evidence type="ECO:0000256" key="7">
    <source>
        <dbReference type="SAM" id="MobiDB-lite"/>
    </source>
</evidence>
<dbReference type="Pfam" id="PF00675">
    <property type="entry name" value="Peptidase_M16"/>
    <property type="match status" value="1"/>
</dbReference>
<evidence type="ECO:0000259" key="11">
    <source>
        <dbReference type="Pfam" id="PF16187"/>
    </source>
</evidence>
<evidence type="ECO:0000313" key="13">
    <source>
        <dbReference type="Proteomes" id="UP000075886"/>
    </source>
</evidence>
<keyword evidence="6" id="KW-0482">Metalloprotease</keyword>
<evidence type="ECO:0000256" key="4">
    <source>
        <dbReference type="ARBA" id="ARBA00022801"/>
    </source>
</evidence>
<sequence length="1205" mass="137876">MAVRCGQTCQLCRQLVQKSRVSGSTHVKSDPNKDVVTKQVCGCDCVSACVFLLFEQACIIEAMFYRTGFCKKYHVLMLVAASLLIARVACRNPRGSLMTRKRPALDIERVAASLPNKMPSRDCSTNSDGDVTSAAHPHVRYLPSPDRSFSDRKQYRSILLANGLHALLIADPTDESFTQPGDHHKAASGPGLHNSISSTTSDAEESDEDDNDERPKSETASESDDDSDGSSVNESLIDDESEGEKLAAAALCVGVGSFSDPRHVQGLAHFLEHMIFMGSKKYPQENEYDSYISKCGGFDNAVTDLEETTFYFEIDEAHLDGALDRFASLFTEPLMLRDSVCRERDAVESEFQTNKNRFSSAREQLMASLGRDDHPISLFSWGNLKTLKNNITDDELYTELHKFQRRHYSAHRMHLAVQARMTLDELEALTVKYFSAIPCNGLPPENLSSFYNETNAFRDEFYKKLYVVKPISDVCQLDITWSLPPCVKEYHVKAIDYISYVMGFEGKNSLTSYLRKHSLALDVHTGASAGFEKNSLYTLFSVSVTMTDHGLENVEQILQAVYSCVRLLKRQGPVEWIFKELQELEATSFRYRKEKEASDNVEELVVNMRYYPPEDIITGPELYFKYDPSEIWKVINNLNEPRFNLMISSTKPYKNVSYDRTEDWFGTEYTELDVPEEWKRLWEVAEPIPEIQLQQKNQYISTNFTILADELPDVQIPQYPEKIFENEICELWFRQDAKFKLPLALMYFYIISPLPFNDPRSSALAGFFTSMVKFQIAEELYPAEVAGLNYELYSAEKGLVLKIDGYNEKLPIVADEITAKMGRFAEIFSESVFDVIKVKLEKAYYNEIMKPNKLNRCVMRNRDVRLKLVQPNHWATWEKFEHIKKTTADDVRHFARTFFNGLKIQALVQGNILHESAAQVMHTVLSNLNASAIQDIKTIESKAREIPIGAHYLTVANFRESDVNTVTTTFYQAGRVTPSLHACLELLVSLLEEPLFDVLRTKEQLGYDVSTTLRDNAGILGFSITVHSQEDKFSYFHIDERIELFNEHFVQVLHNMTDKDFELVKTSLKHRKQSVDTELKNEASRNWGEITTEEYIFNRNKLEVEQIEKLSKHDVSVLYHRLVVDPTTRRKLCVQVVGHSETTSTIPPSTTGKMNNDSESRPEYRLTYIDPRNDKNSRRHIEDIYSFAEGLKVYPMTKIDFTRAD</sequence>
<dbReference type="InterPro" id="IPR011765">
    <property type="entry name" value="Pept_M16_N"/>
</dbReference>
<evidence type="ECO:0000256" key="3">
    <source>
        <dbReference type="ARBA" id="ARBA00022723"/>
    </source>
</evidence>
<feature type="region of interest" description="Disordered" evidence="7">
    <location>
        <begin position="1142"/>
        <end position="1161"/>
    </location>
</feature>
<evidence type="ECO:0000256" key="1">
    <source>
        <dbReference type="ARBA" id="ARBA00007261"/>
    </source>
</evidence>
<feature type="domain" description="Peptidase M16 N-terminal" evidence="9">
    <location>
        <begin position="242"/>
        <end position="368"/>
    </location>
</feature>
<dbReference type="Gene3D" id="3.30.830.10">
    <property type="entry name" value="Metalloenzyme, LuxS/M16 peptidase-like"/>
    <property type="match status" value="4"/>
</dbReference>
<feature type="region of interest" description="Disordered" evidence="7">
    <location>
        <begin position="175"/>
        <end position="240"/>
    </location>
</feature>
<evidence type="ECO:0000256" key="8">
    <source>
        <dbReference type="SAM" id="Phobius"/>
    </source>
</evidence>
<evidence type="ECO:0000256" key="6">
    <source>
        <dbReference type="ARBA" id="ARBA00023049"/>
    </source>
</evidence>
<dbReference type="Pfam" id="PF05193">
    <property type="entry name" value="Peptidase_M16_C"/>
    <property type="match status" value="2"/>
</dbReference>
<dbReference type="EnsemblMetazoa" id="AFAF017836-RA">
    <property type="protein sequence ID" value="AFAF017836-PA"/>
    <property type="gene ID" value="AFAF017836"/>
</dbReference>
<accession>A0A182QVQ5</accession>
<dbReference type="InterPro" id="IPR001431">
    <property type="entry name" value="Pept_M16_Zn_BS"/>
</dbReference>
<keyword evidence="8" id="KW-1133">Transmembrane helix</keyword>
<keyword evidence="8" id="KW-0812">Transmembrane</keyword>
<feature type="compositionally biased region" description="Acidic residues" evidence="7">
    <location>
        <begin position="202"/>
        <end position="212"/>
    </location>
</feature>
<evidence type="ECO:0000256" key="2">
    <source>
        <dbReference type="ARBA" id="ARBA00022670"/>
    </source>
</evidence>
<dbReference type="VEuPathDB" id="VectorBase:AFAF017836"/>
<dbReference type="PANTHER" id="PTHR43690">
    <property type="entry name" value="NARDILYSIN"/>
    <property type="match status" value="1"/>
</dbReference>
<dbReference type="EMBL" id="AXCN02002424">
    <property type="status" value="NOT_ANNOTATED_CDS"/>
    <property type="molecule type" value="Genomic_DNA"/>
</dbReference>
<organism evidence="12 13">
    <name type="scientific">Anopheles farauti</name>
    <dbReference type="NCBI Taxonomy" id="69004"/>
    <lineage>
        <taxon>Eukaryota</taxon>
        <taxon>Metazoa</taxon>
        <taxon>Ecdysozoa</taxon>
        <taxon>Arthropoda</taxon>
        <taxon>Hexapoda</taxon>
        <taxon>Insecta</taxon>
        <taxon>Pterygota</taxon>
        <taxon>Neoptera</taxon>
        <taxon>Endopterygota</taxon>
        <taxon>Diptera</taxon>
        <taxon>Nematocera</taxon>
        <taxon>Culicoidea</taxon>
        <taxon>Culicidae</taxon>
        <taxon>Anophelinae</taxon>
        <taxon>Anopheles</taxon>
    </lineage>
</organism>
<dbReference type="InterPro" id="IPR011249">
    <property type="entry name" value="Metalloenz_LuxS/M16"/>
</dbReference>